<evidence type="ECO:0000313" key="1">
    <source>
        <dbReference type="Proteomes" id="UP000001554"/>
    </source>
</evidence>
<accession>A0A9J7N1T7</accession>
<evidence type="ECO:0000313" key="2">
    <source>
        <dbReference type="RefSeq" id="XP_035689657.1"/>
    </source>
</evidence>
<dbReference type="AlphaFoldDB" id="A0A9J7N1T7"/>
<dbReference type="Proteomes" id="UP000001554">
    <property type="component" value="Chromosome 10"/>
</dbReference>
<sequence length="101" mass="10830">MVDIAPGTVIIILRAFAIDGRYTEVELPPIEIPPPSLDQLAAYKSGLYDNGEGTFYTMIEVGAAEDAFLAAVTASGALNVLADSGEDVEEVRKLQISFIHF</sequence>
<keyword evidence="1" id="KW-1185">Reference proteome</keyword>
<proteinExistence type="predicted"/>
<reference evidence="2" key="2">
    <citation type="submission" date="2025-08" db="UniProtKB">
        <authorList>
            <consortium name="RefSeq"/>
        </authorList>
    </citation>
    <scope>IDENTIFICATION</scope>
    <source>
        <strain evidence="2">S238N-H82</strain>
        <tissue evidence="2">Testes</tissue>
    </source>
</reference>
<dbReference type="GeneID" id="118424956"/>
<protein>
    <submittedName>
        <fullName evidence="2">Uncharacterized protein LOC118424956</fullName>
    </submittedName>
</protein>
<organism evidence="1 2">
    <name type="scientific">Branchiostoma floridae</name>
    <name type="common">Florida lancelet</name>
    <name type="synonym">Amphioxus</name>
    <dbReference type="NCBI Taxonomy" id="7739"/>
    <lineage>
        <taxon>Eukaryota</taxon>
        <taxon>Metazoa</taxon>
        <taxon>Chordata</taxon>
        <taxon>Cephalochordata</taxon>
        <taxon>Leptocardii</taxon>
        <taxon>Amphioxiformes</taxon>
        <taxon>Branchiostomatidae</taxon>
        <taxon>Branchiostoma</taxon>
    </lineage>
</organism>
<dbReference type="RefSeq" id="XP_035689657.1">
    <property type="nucleotide sequence ID" value="XM_035833764.1"/>
</dbReference>
<name>A0A9J7N1T7_BRAFL</name>
<gene>
    <name evidence="2" type="primary">LOC118424956</name>
</gene>
<dbReference type="KEGG" id="bfo:118424956"/>
<reference evidence="1" key="1">
    <citation type="journal article" date="2020" name="Nat. Ecol. Evol.">
        <title>Deeply conserved synteny resolves early events in vertebrate evolution.</title>
        <authorList>
            <person name="Simakov O."/>
            <person name="Marletaz F."/>
            <person name="Yue J.X."/>
            <person name="O'Connell B."/>
            <person name="Jenkins J."/>
            <person name="Brandt A."/>
            <person name="Calef R."/>
            <person name="Tung C.H."/>
            <person name="Huang T.K."/>
            <person name="Schmutz J."/>
            <person name="Satoh N."/>
            <person name="Yu J.K."/>
            <person name="Putnam N.H."/>
            <person name="Green R.E."/>
            <person name="Rokhsar D.S."/>
        </authorList>
    </citation>
    <scope>NUCLEOTIDE SEQUENCE [LARGE SCALE GENOMIC DNA]</scope>
    <source>
        <strain evidence="1">S238N-H82</strain>
    </source>
</reference>